<organism evidence="6 7">
    <name type="scientific">Clostridium liquoris</name>
    <dbReference type="NCBI Taxonomy" id="1289519"/>
    <lineage>
        <taxon>Bacteria</taxon>
        <taxon>Bacillati</taxon>
        <taxon>Bacillota</taxon>
        <taxon>Clostridia</taxon>
        <taxon>Eubacteriales</taxon>
        <taxon>Clostridiaceae</taxon>
        <taxon>Clostridium</taxon>
    </lineage>
</organism>
<dbReference type="InterPro" id="IPR050465">
    <property type="entry name" value="UPF0194_transport"/>
</dbReference>
<name>A0A2T0B264_9CLOT</name>
<evidence type="ECO:0000256" key="3">
    <source>
        <dbReference type="SAM" id="Coils"/>
    </source>
</evidence>
<dbReference type="InterPro" id="IPR058636">
    <property type="entry name" value="Beta-barrel_YknX"/>
</dbReference>
<dbReference type="Gene3D" id="2.40.50.100">
    <property type="match status" value="1"/>
</dbReference>
<sequence>MSKIKELVKSKRKIFILSALILLALSSIFIFNGFQTTAKTKTIVTTKDGTFIEASGVVENNPINLSSEISGVITNVMVKEGDLVKRGQIIAEVDNSSIKNQYEQALDNLDVAKKNIEVSQKSIKSYQNVYSDSKNQAKSAYNFANDEYQNVLEGASTDEVKQAQEAYNQALINLKYMENNLNASKTLLTSGKITQMNYDEIKKNYNLAVSQVNTASAKLDQVKTGPSSANVKAAKDKMSQAKAAYELSVSNGDMQLKQLENQYEMAKLKYDQAQTIVNQLKKELSKTEIKSPTDGIINLLTINKGEFTPLGKPVAEISGTNDMEIKVYVSEANIGHIKVGQEANIHIDSTSEETFKGKVIRISSNAEFTPKNIQTKEERVNTVFEVRLQILDSKGVIKPGMPVDVNIKIN</sequence>
<dbReference type="Gene3D" id="1.10.287.470">
    <property type="entry name" value="Helix hairpin bin"/>
    <property type="match status" value="1"/>
</dbReference>
<feature type="coiled-coil region" evidence="3">
    <location>
        <begin position="95"/>
        <end position="122"/>
    </location>
</feature>
<evidence type="ECO:0000313" key="6">
    <source>
        <dbReference type="EMBL" id="PRR77979.1"/>
    </source>
</evidence>
<feature type="domain" description="Multidrug resistance protein MdtA-like barrel-sandwich hybrid" evidence="4">
    <location>
        <begin position="64"/>
        <end position="312"/>
    </location>
</feature>
<keyword evidence="2 3" id="KW-0175">Coiled coil</keyword>
<protein>
    <submittedName>
        <fullName evidence="6">Type I secretion system membrane fusion protein PrsE</fullName>
    </submittedName>
</protein>
<gene>
    <name evidence="6" type="primary">prsE</name>
    <name evidence="6" type="ORF">CLLI_20740</name>
</gene>
<dbReference type="EMBL" id="PVXO01000054">
    <property type="protein sequence ID" value="PRR77979.1"/>
    <property type="molecule type" value="Genomic_DNA"/>
</dbReference>
<comment type="subcellular location">
    <subcellularLocation>
        <location evidence="1">Cell envelope</location>
    </subcellularLocation>
</comment>
<dbReference type="Proteomes" id="UP000239706">
    <property type="component" value="Unassembled WGS sequence"/>
</dbReference>
<dbReference type="AlphaFoldDB" id="A0A2T0B264"/>
<dbReference type="OrthoDB" id="9778236at2"/>
<dbReference type="PANTHER" id="PTHR32347">
    <property type="entry name" value="EFFLUX SYSTEM COMPONENT YKNX-RELATED"/>
    <property type="match status" value="1"/>
</dbReference>
<feature type="coiled-coil region" evidence="3">
    <location>
        <begin position="249"/>
        <end position="290"/>
    </location>
</feature>
<dbReference type="RefSeq" id="WP_106064146.1">
    <property type="nucleotide sequence ID" value="NZ_PVXO01000054.1"/>
</dbReference>
<evidence type="ECO:0000313" key="7">
    <source>
        <dbReference type="Proteomes" id="UP000239706"/>
    </source>
</evidence>
<keyword evidence="7" id="KW-1185">Reference proteome</keyword>
<comment type="caution">
    <text evidence="6">The sequence shown here is derived from an EMBL/GenBank/DDBJ whole genome shotgun (WGS) entry which is preliminary data.</text>
</comment>
<feature type="domain" description="YknX-like beta-barrel" evidence="5">
    <location>
        <begin position="323"/>
        <end position="407"/>
    </location>
</feature>
<dbReference type="GO" id="GO:0030313">
    <property type="term" value="C:cell envelope"/>
    <property type="evidence" value="ECO:0007669"/>
    <property type="project" value="UniProtKB-SubCell"/>
</dbReference>
<dbReference type="Pfam" id="PF25917">
    <property type="entry name" value="BSH_RND"/>
    <property type="match status" value="1"/>
</dbReference>
<dbReference type="InterPro" id="IPR058625">
    <property type="entry name" value="MdtA-like_BSH"/>
</dbReference>
<dbReference type="Pfam" id="PF25990">
    <property type="entry name" value="Beta-barrel_YknX"/>
    <property type="match status" value="1"/>
</dbReference>
<accession>A0A2T0B264</accession>
<dbReference type="PANTHER" id="PTHR32347:SF23">
    <property type="entry name" value="BLL5650 PROTEIN"/>
    <property type="match status" value="1"/>
</dbReference>
<evidence type="ECO:0000259" key="5">
    <source>
        <dbReference type="Pfam" id="PF25990"/>
    </source>
</evidence>
<dbReference type="PRINTS" id="PR01490">
    <property type="entry name" value="RTXTOXIND"/>
</dbReference>
<evidence type="ECO:0000256" key="2">
    <source>
        <dbReference type="ARBA" id="ARBA00023054"/>
    </source>
</evidence>
<evidence type="ECO:0000259" key="4">
    <source>
        <dbReference type="Pfam" id="PF25917"/>
    </source>
</evidence>
<reference evidence="6 7" key="1">
    <citation type="submission" date="2018-03" db="EMBL/GenBank/DDBJ databases">
        <title>Genome sequence of Clostridium liquoris DSM 100320.</title>
        <authorList>
            <person name="Poehlein A."/>
            <person name="Daniel R."/>
        </authorList>
    </citation>
    <scope>NUCLEOTIDE SEQUENCE [LARGE SCALE GENOMIC DNA]</scope>
    <source>
        <strain evidence="6 7">DSM 100320</strain>
    </source>
</reference>
<evidence type="ECO:0000256" key="1">
    <source>
        <dbReference type="ARBA" id="ARBA00004196"/>
    </source>
</evidence>
<proteinExistence type="predicted"/>
<dbReference type="SUPFAM" id="SSF111369">
    <property type="entry name" value="HlyD-like secretion proteins"/>
    <property type="match status" value="2"/>
</dbReference>
<dbReference type="Gene3D" id="2.40.30.170">
    <property type="match status" value="1"/>
</dbReference>